<evidence type="ECO:0000256" key="8">
    <source>
        <dbReference type="ARBA" id="ARBA00022475"/>
    </source>
</evidence>
<keyword evidence="8" id="KW-1003">Cell membrane</keyword>
<evidence type="ECO:0000256" key="10">
    <source>
        <dbReference type="ARBA" id="ARBA00022679"/>
    </source>
</evidence>
<dbReference type="AlphaFoldDB" id="A0A844Z205"/>
<keyword evidence="13 19" id="KW-1133">Transmembrane helix</keyword>
<comment type="catalytic activity">
    <reaction evidence="1 18">
        <text>a 1,2-diacyl-sn-glycero-3-phosphate + CTP + H(+) = a CDP-1,2-diacyl-sn-glycerol + diphosphate</text>
        <dbReference type="Rhea" id="RHEA:16229"/>
        <dbReference type="ChEBI" id="CHEBI:15378"/>
        <dbReference type="ChEBI" id="CHEBI:33019"/>
        <dbReference type="ChEBI" id="CHEBI:37563"/>
        <dbReference type="ChEBI" id="CHEBI:58332"/>
        <dbReference type="ChEBI" id="CHEBI:58608"/>
        <dbReference type="EC" id="2.7.7.41"/>
    </reaction>
</comment>
<accession>A0A844Z205</accession>
<dbReference type="InterPro" id="IPR000374">
    <property type="entry name" value="PC_trans"/>
</dbReference>
<name>A0A844Z205_9SPHN</name>
<feature type="transmembrane region" description="Helical" evidence="19">
    <location>
        <begin position="88"/>
        <end position="107"/>
    </location>
</feature>
<feature type="transmembrane region" description="Helical" evidence="19">
    <location>
        <begin position="16"/>
        <end position="49"/>
    </location>
</feature>
<keyword evidence="12 18" id="KW-0548">Nucleotidyltransferase</keyword>
<evidence type="ECO:0000313" key="21">
    <source>
        <dbReference type="Proteomes" id="UP000466966"/>
    </source>
</evidence>
<dbReference type="GO" id="GO:0016024">
    <property type="term" value="P:CDP-diacylglycerol biosynthetic process"/>
    <property type="evidence" value="ECO:0007669"/>
    <property type="project" value="UniProtKB-UniPathway"/>
</dbReference>
<organism evidence="20 21">
    <name type="scientific">Alteraurantiacibacter buctensis</name>
    <dbReference type="NCBI Taxonomy" id="1503981"/>
    <lineage>
        <taxon>Bacteria</taxon>
        <taxon>Pseudomonadati</taxon>
        <taxon>Pseudomonadota</taxon>
        <taxon>Alphaproteobacteria</taxon>
        <taxon>Sphingomonadales</taxon>
        <taxon>Erythrobacteraceae</taxon>
        <taxon>Alteraurantiacibacter</taxon>
    </lineage>
</organism>
<evidence type="ECO:0000313" key="20">
    <source>
        <dbReference type="EMBL" id="MXO72497.1"/>
    </source>
</evidence>
<evidence type="ECO:0000256" key="16">
    <source>
        <dbReference type="ARBA" id="ARBA00023209"/>
    </source>
</evidence>
<evidence type="ECO:0000256" key="13">
    <source>
        <dbReference type="ARBA" id="ARBA00022989"/>
    </source>
</evidence>
<evidence type="ECO:0000256" key="11">
    <source>
        <dbReference type="ARBA" id="ARBA00022692"/>
    </source>
</evidence>
<feature type="transmembrane region" description="Helical" evidence="19">
    <location>
        <begin position="158"/>
        <end position="179"/>
    </location>
</feature>
<dbReference type="UniPathway" id="UPA00557">
    <property type="reaction ID" value="UER00614"/>
</dbReference>
<gene>
    <name evidence="20" type="ORF">GRI99_12750</name>
</gene>
<sequence length="233" mass="24046">MADGKNSDLPVRTASAVVMLAVAGGALWAGGVWLDLFIILVALAALWEFVRLISRATPSGAVRVAGSLAALAYVGLAVWVLLRINNVALMLLLVGTVVLVDIGAYAAGRTFGGPKIAPSISPSKTWSGLLGGVIGATIALLAYFGWGGAAAGYRNFSGLPMVFELLPFGAAVAVVAQVGDFLESWLKRRAGVKDSSNLIPGHGGVLDRIDGLLAVACVFGAPLLVIFPHWLAR</sequence>
<reference evidence="20 21" key="1">
    <citation type="submission" date="2019-12" db="EMBL/GenBank/DDBJ databases">
        <title>Genomic-based taxomic classification of the family Erythrobacteraceae.</title>
        <authorList>
            <person name="Xu L."/>
        </authorList>
    </citation>
    <scope>NUCLEOTIDE SEQUENCE [LARGE SCALE GENOMIC DNA]</scope>
    <source>
        <strain evidence="20 21">M0322</strain>
    </source>
</reference>
<dbReference type="Proteomes" id="UP000466966">
    <property type="component" value="Unassembled WGS sequence"/>
</dbReference>
<comment type="pathway">
    <text evidence="4">Lipid metabolism.</text>
</comment>
<evidence type="ECO:0000256" key="7">
    <source>
        <dbReference type="ARBA" id="ARBA00019373"/>
    </source>
</evidence>
<evidence type="ECO:0000256" key="3">
    <source>
        <dbReference type="ARBA" id="ARBA00005119"/>
    </source>
</evidence>
<comment type="similarity">
    <text evidence="5 18">Belongs to the CDS family.</text>
</comment>
<dbReference type="EC" id="2.7.7.41" evidence="6 18"/>
<dbReference type="EMBL" id="WTYV01000005">
    <property type="protein sequence ID" value="MXO72497.1"/>
    <property type="molecule type" value="Genomic_DNA"/>
</dbReference>
<keyword evidence="9" id="KW-0444">Lipid biosynthesis</keyword>
<dbReference type="RefSeq" id="WP_160772430.1">
    <property type="nucleotide sequence ID" value="NZ_WTYV01000005.1"/>
</dbReference>
<comment type="pathway">
    <text evidence="3 18">Phospholipid metabolism; CDP-diacylglycerol biosynthesis; CDP-diacylglycerol from sn-glycerol 3-phosphate: step 3/3.</text>
</comment>
<evidence type="ECO:0000256" key="5">
    <source>
        <dbReference type="ARBA" id="ARBA00010185"/>
    </source>
</evidence>
<dbReference type="GO" id="GO:0005886">
    <property type="term" value="C:plasma membrane"/>
    <property type="evidence" value="ECO:0007669"/>
    <property type="project" value="UniProtKB-SubCell"/>
</dbReference>
<dbReference type="Pfam" id="PF01148">
    <property type="entry name" value="CTP_transf_1"/>
    <property type="match status" value="1"/>
</dbReference>
<keyword evidence="16" id="KW-0594">Phospholipid biosynthesis</keyword>
<feature type="transmembrane region" description="Helical" evidence="19">
    <location>
        <begin position="61"/>
        <end position="82"/>
    </location>
</feature>
<keyword evidence="17" id="KW-1208">Phospholipid metabolism</keyword>
<evidence type="ECO:0000256" key="14">
    <source>
        <dbReference type="ARBA" id="ARBA00023098"/>
    </source>
</evidence>
<evidence type="ECO:0000256" key="2">
    <source>
        <dbReference type="ARBA" id="ARBA00004651"/>
    </source>
</evidence>
<dbReference type="GO" id="GO:0004605">
    <property type="term" value="F:phosphatidate cytidylyltransferase activity"/>
    <property type="evidence" value="ECO:0007669"/>
    <property type="project" value="UniProtKB-EC"/>
</dbReference>
<dbReference type="OrthoDB" id="9799199at2"/>
<evidence type="ECO:0000256" key="6">
    <source>
        <dbReference type="ARBA" id="ARBA00012487"/>
    </source>
</evidence>
<comment type="subcellular location">
    <subcellularLocation>
        <location evidence="2">Cell membrane</location>
        <topology evidence="2">Multi-pass membrane protein</topology>
    </subcellularLocation>
</comment>
<keyword evidence="10 18" id="KW-0808">Transferase</keyword>
<feature type="transmembrane region" description="Helical" evidence="19">
    <location>
        <begin position="212"/>
        <end position="231"/>
    </location>
</feature>
<dbReference type="PROSITE" id="PS01315">
    <property type="entry name" value="CDS"/>
    <property type="match status" value="1"/>
</dbReference>
<dbReference type="PANTHER" id="PTHR46382">
    <property type="entry name" value="PHOSPHATIDATE CYTIDYLYLTRANSFERASE"/>
    <property type="match status" value="1"/>
</dbReference>
<evidence type="ECO:0000256" key="15">
    <source>
        <dbReference type="ARBA" id="ARBA00023136"/>
    </source>
</evidence>
<dbReference type="PANTHER" id="PTHR46382:SF1">
    <property type="entry name" value="PHOSPHATIDATE CYTIDYLYLTRANSFERASE"/>
    <property type="match status" value="1"/>
</dbReference>
<proteinExistence type="inferred from homology"/>
<evidence type="ECO:0000256" key="12">
    <source>
        <dbReference type="ARBA" id="ARBA00022695"/>
    </source>
</evidence>
<evidence type="ECO:0000256" key="9">
    <source>
        <dbReference type="ARBA" id="ARBA00022516"/>
    </source>
</evidence>
<evidence type="ECO:0000256" key="19">
    <source>
        <dbReference type="SAM" id="Phobius"/>
    </source>
</evidence>
<protein>
    <recommendedName>
        <fullName evidence="7 18">Phosphatidate cytidylyltransferase</fullName>
        <ecNumber evidence="6 18">2.7.7.41</ecNumber>
    </recommendedName>
</protein>
<comment type="caution">
    <text evidence="20">The sequence shown here is derived from an EMBL/GenBank/DDBJ whole genome shotgun (WGS) entry which is preliminary data.</text>
</comment>
<evidence type="ECO:0000256" key="17">
    <source>
        <dbReference type="ARBA" id="ARBA00023264"/>
    </source>
</evidence>
<evidence type="ECO:0000256" key="1">
    <source>
        <dbReference type="ARBA" id="ARBA00001698"/>
    </source>
</evidence>
<keyword evidence="11 18" id="KW-0812">Transmembrane</keyword>
<keyword evidence="15 19" id="KW-0472">Membrane</keyword>
<feature type="transmembrane region" description="Helical" evidence="19">
    <location>
        <begin position="128"/>
        <end position="146"/>
    </location>
</feature>
<keyword evidence="14" id="KW-0443">Lipid metabolism</keyword>
<keyword evidence="21" id="KW-1185">Reference proteome</keyword>
<evidence type="ECO:0000256" key="18">
    <source>
        <dbReference type="RuleBase" id="RU003938"/>
    </source>
</evidence>
<evidence type="ECO:0000256" key="4">
    <source>
        <dbReference type="ARBA" id="ARBA00005189"/>
    </source>
</evidence>